<comment type="subcellular location">
    <subcellularLocation>
        <location evidence="2">Membrane</location>
        <topology evidence="2">Single-pass membrane protein</topology>
    </subcellularLocation>
</comment>
<keyword evidence="9 13" id="KW-1133">Transmembrane helix</keyword>
<gene>
    <name evidence="15" type="ORF">FEM48_Zijuj01G0160800</name>
</gene>
<keyword evidence="10 13" id="KW-0472">Membrane</keyword>
<reference evidence="15" key="1">
    <citation type="journal article" date="2021" name="Front. Plant Sci.">
        <title>Chromosome-Scale Genome Assembly for Chinese Sour Jujube and Insights Into Its Genome Evolution and Domestication Signature.</title>
        <authorList>
            <person name="Shen L.-Y."/>
            <person name="Luo H."/>
            <person name="Wang X.-L."/>
            <person name="Wang X.-M."/>
            <person name="Qiu X.-J."/>
            <person name="Liu H."/>
            <person name="Zhou S.-S."/>
            <person name="Jia K.-H."/>
            <person name="Nie S."/>
            <person name="Bao Y.-T."/>
            <person name="Zhang R.-G."/>
            <person name="Yun Q.-Z."/>
            <person name="Chai Y.-H."/>
            <person name="Lu J.-Y."/>
            <person name="Li Y."/>
            <person name="Zhao S.-W."/>
            <person name="Mao J.-F."/>
            <person name="Jia S.-G."/>
            <person name="Mao Y.-M."/>
        </authorList>
    </citation>
    <scope>NUCLEOTIDE SEQUENCE</scope>
    <source>
        <strain evidence="15">AT0</strain>
        <tissue evidence="15">Leaf</tissue>
    </source>
</reference>
<evidence type="ECO:0000256" key="12">
    <source>
        <dbReference type="PROSITE-ProRule" id="PRU00175"/>
    </source>
</evidence>
<dbReference type="InterPro" id="IPR013083">
    <property type="entry name" value="Znf_RING/FYVE/PHD"/>
</dbReference>
<evidence type="ECO:0000256" key="2">
    <source>
        <dbReference type="ARBA" id="ARBA00004167"/>
    </source>
</evidence>
<sequence length="167" mass="18448">MAQTHPPSPTPTSTIPCHDHQPDSIDFNIMVIMAAIICAFVCALGLNSTLQCVFRCANRVFTEPVEWVASRRINSGLKKREMVALPTSTYENSSPAGSPSSSASECAICLVDFCEGDKIRVLPKCKHRFHVVCIDTWLLSRSSCPNCRNRLKSNDYSKPSLEEILTS</sequence>
<dbReference type="GO" id="GO:0008270">
    <property type="term" value="F:zinc ion binding"/>
    <property type="evidence" value="ECO:0007669"/>
    <property type="project" value="UniProtKB-KW"/>
</dbReference>
<comment type="similarity">
    <text evidence="11">Belongs to the RING-type zinc finger family. ATL subfamily.</text>
</comment>
<dbReference type="Proteomes" id="UP000813462">
    <property type="component" value="Unassembled WGS sequence"/>
</dbReference>
<evidence type="ECO:0000256" key="13">
    <source>
        <dbReference type="SAM" id="Phobius"/>
    </source>
</evidence>
<evidence type="ECO:0000256" key="3">
    <source>
        <dbReference type="ARBA" id="ARBA00012483"/>
    </source>
</evidence>
<comment type="caution">
    <text evidence="15">The sequence shown here is derived from an EMBL/GenBank/DDBJ whole genome shotgun (WGS) entry which is preliminary data.</text>
</comment>
<comment type="catalytic activity">
    <reaction evidence="1">
        <text>S-ubiquitinyl-[E2 ubiquitin-conjugating enzyme]-L-cysteine + [acceptor protein]-L-lysine = [E2 ubiquitin-conjugating enzyme]-L-cysteine + N(6)-ubiquitinyl-[acceptor protein]-L-lysine.</text>
        <dbReference type="EC" id="2.3.2.27"/>
    </reaction>
</comment>
<evidence type="ECO:0000256" key="9">
    <source>
        <dbReference type="ARBA" id="ARBA00022989"/>
    </source>
</evidence>
<dbReference type="PANTHER" id="PTHR46905:SF22">
    <property type="entry name" value="RING-TYPE E3 UBIQUITIN TRANSFERASE"/>
    <property type="match status" value="1"/>
</dbReference>
<keyword evidence="6" id="KW-0479">Metal-binding</keyword>
<evidence type="ECO:0000256" key="5">
    <source>
        <dbReference type="ARBA" id="ARBA00022692"/>
    </source>
</evidence>
<dbReference type="PANTHER" id="PTHR46905">
    <property type="entry name" value="RING-H2 FINGER PROTEIN ATL78"/>
    <property type="match status" value="1"/>
</dbReference>
<evidence type="ECO:0000259" key="14">
    <source>
        <dbReference type="PROSITE" id="PS50089"/>
    </source>
</evidence>
<evidence type="ECO:0000256" key="1">
    <source>
        <dbReference type="ARBA" id="ARBA00000900"/>
    </source>
</evidence>
<feature type="domain" description="RING-type" evidence="14">
    <location>
        <begin position="106"/>
        <end position="148"/>
    </location>
</feature>
<evidence type="ECO:0000256" key="11">
    <source>
        <dbReference type="ARBA" id="ARBA00024209"/>
    </source>
</evidence>
<dbReference type="InterPro" id="IPR001841">
    <property type="entry name" value="Znf_RING"/>
</dbReference>
<keyword evidence="5 13" id="KW-0812">Transmembrane</keyword>
<keyword evidence="7" id="KW-0833">Ubl conjugation pathway</keyword>
<evidence type="ECO:0000313" key="16">
    <source>
        <dbReference type="Proteomes" id="UP000813462"/>
    </source>
</evidence>
<dbReference type="EMBL" id="JAEACU010000001">
    <property type="protein sequence ID" value="KAH7546063.1"/>
    <property type="molecule type" value="Genomic_DNA"/>
</dbReference>
<name>A0A978W279_ZIZJJ</name>
<dbReference type="GO" id="GO:0061630">
    <property type="term" value="F:ubiquitin protein ligase activity"/>
    <property type="evidence" value="ECO:0007669"/>
    <property type="project" value="UniProtKB-EC"/>
</dbReference>
<evidence type="ECO:0000256" key="7">
    <source>
        <dbReference type="ARBA" id="ARBA00022786"/>
    </source>
</evidence>
<dbReference type="SMART" id="SM00184">
    <property type="entry name" value="RING"/>
    <property type="match status" value="1"/>
</dbReference>
<dbReference type="SUPFAM" id="SSF57850">
    <property type="entry name" value="RING/U-box"/>
    <property type="match status" value="1"/>
</dbReference>
<dbReference type="InterPro" id="IPR044602">
    <property type="entry name" value="ATL10/ATL72-79-like"/>
</dbReference>
<keyword evidence="4" id="KW-0808">Transferase</keyword>
<keyword evidence="8" id="KW-0862">Zinc</keyword>
<dbReference type="PROSITE" id="PS50089">
    <property type="entry name" value="ZF_RING_2"/>
    <property type="match status" value="1"/>
</dbReference>
<proteinExistence type="inferred from homology"/>
<dbReference type="GO" id="GO:0016567">
    <property type="term" value="P:protein ubiquitination"/>
    <property type="evidence" value="ECO:0007669"/>
    <property type="project" value="InterPro"/>
</dbReference>
<evidence type="ECO:0000256" key="4">
    <source>
        <dbReference type="ARBA" id="ARBA00022679"/>
    </source>
</evidence>
<accession>A0A978W279</accession>
<evidence type="ECO:0000256" key="6">
    <source>
        <dbReference type="ARBA" id="ARBA00022723"/>
    </source>
</evidence>
<feature type="transmembrane region" description="Helical" evidence="13">
    <location>
        <begin position="27"/>
        <end position="46"/>
    </location>
</feature>
<protein>
    <recommendedName>
        <fullName evidence="3">RING-type E3 ubiquitin transferase</fullName>
        <ecNumber evidence="3">2.3.2.27</ecNumber>
    </recommendedName>
</protein>
<keyword evidence="12" id="KW-0863">Zinc-finger</keyword>
<dbReference type="EC" id="2.3.2.27" evidence="3"/>
<dbReference type="Gene3D" id="3.30.40.10">
    <property type="entry name" value="Zinc/RING finger domain, C3HC4 (zinc finger)"/>
    <property type="match status" value="1"/>
</dbReference>
<evidence type="ECO:0000256" key="10">
    <source>
        <dbReference type="ARBA" id="ARBA00023136"/>
    </source>
</evidence>
<dbReference type="Pfam" id="PF13639">
    <property type="entry name" value="zf-RING_2"/>
    <property type="match status" value="1"/>
</dbReference>
<organism evidence="15 16">
    <name type="scientific">Ziziphus jujuba var. spinosa</name>
    <dbReference type="NCBI Taxonomy" id="714518"/>
    <lineage>
        <taxon>Eukaryota</taxon>
        <taxon>Viridiplantae</taxon>
        <taxon>Streptophyta</taxon>
        <taxon>Embryophyta</taxon>
        <taxon>Tracheophyta</taxon>
        <taxon>Spermatophyta</taxon>
        <taxon>Magnoliopsida</taxon>
        <taxon>eudicotyledons</taxon>
        <taxon>Gunneridae</taxon>
        <taxon>Pentapetalae</taxon>
        <taxon>rosids</taxon>
        <taxon>fabids</taxon>
        <taxon>Rosales</taxon>
        <taxon>Rhamnaceae</taxon>
        <taxon>Paliureae</taxon>
        <taxon>Ziziphus</taxon>
    </lineage>
</organism>
<dbReference type="GO" id="GO:0016020">
    <property type="term" value="C:membrane"/>
    <property type="evidence" value="ECO:0007669"/>
    <property type="project" value="UniProtKB-SubCell"/>
</dbReference>
<dbReference type="AlphaFoldDB" id="A0A978W279"/>
<evidence type="ECO:0000313" key="15">
    <source>
        <dbReference type="EMBL" id="KAH7546063.1"/>
    </source>
</evidence>
<evidence type="ECO:0000256" key="8">
    <source>
        <dbReference type="ARBA" id="ARBA00022833"/>
    </source>
</evidence>
<dbReference type="SMART" id="SM01197">
    <property type="entry name" value="FANCL_C"/>
    <property type="match status" value="1"/>
</dbReference>